<reference evidence="2" key="1">
    <citation type="submission" date="2021-03" db="EMBL/GenBank/DDBJ databases">
        <authorList>
            <person name="Kanchanasin P."/>
            <person name="Saeng-In P."/>
            <person name="Phongsopitanun W."/>
            <person name="Yuki M."/>
            <person name="Kudo T."/>
            <person name="Ohkuma M."/>
            <person name="Tanasupawat S."/>
        </authorList>
    </citation>
    <scope>NUCLEOTIDE SEQUENCE</scope>
    <source>
        <strain evidence="2">GKU 128</strain>
    </source>
</reference>
<keyword evidence="1" id="KW-0732">Signal</keyword>
<evidence type="ECO:0000313" key="2">
    <source>
        <dbReference type="EMBL" id="MBO2446963.1"/>
    </source>
</evidence>
<evidence type="ECO:0000256" key="1">
    <source>
        <dbReference type="SAM" id="SignalP"/>
    </source>
</evidence>
<evidence type="ECO:0000313" key="3">
    <source>
        <dbReference type="Proteomes" id="UP000669179"/>
    </source>
</evidence>
<dbReference type="EMBL" id="JAGEOJ010000003">
    <property type="protein sequence ID" value="MBO2446963.1"/>
    <property type="molecule type" value="Genomic_DNA"/>
</dbReference>
<name>A0A939T2P7_9ACTN</name>
<gene>
    <name evidence="2" type="ORF">J4573_07665</name>
</gene>
<feature type="signal peptide" evidence="1">
    <location>
        <begin position="1"/>
        <end position="27"/>
    </location>
</feature>
<dbReference type="PROSITE" id="PS51257">
    <property type="entry name" value="PROKAR_LIPOPROTEIN"/>
    <property type="match status" value="1"/>
</dbReference>
<protein>
    <submittedName>
        <fullName evidence="2">Uncharacterized protein</fullName>
    </submittedName>
</protein>
<dbReference type="RefSeq" id="WP_208254578.1">
    <property type="nucleotide sequence ID" value="NZ_JAGEOJ010000003.1"/>
</dbReference>
<dbReference type="AlphaFoldDB" id="A0A939T2P7"/>
<proteinExistence type="predicted"/>
<keyword evidence="3" id="KW-1185">Reference proteome</keyword>
<feature type="chain" id="PRO_5037757897" evidence="1">
    <location>
        <begin position="28"/>
        <end position="129"/>
    </location>
</feature>
<sequence>MKNLLKTAAVGAGVATACIALASPALANSVSKAYGDGTISYTDSSDSFCAYAYNSDGLRSVTVKLTPLSRSGPAPHWTDKNTYYSDGNSGSTCKSLATAYEDTQYRAEVWTYWGERGTTIKVDNFTFYS</sequence>
<comment type="caution">
    <text evidence="2">The sequence shown here is derived from an EMBL/GenBank/DDBJ whole genome shotgun (WGS) entry which is preliminary data.</text>
</comment>
<accession>A0A939T2P7</accession>
<organism evidence="2 3">
    <name type="scientific">Actinomadura barringtoniae</name>
    <dbReference type="NCBI Taxonomy" id="1427535"/>
    <lineage>
        <taxon>Bacteria</taxon>
        <taxon>Bacillati</taxon>
        <taxon>Actinomycetota</taxon>
        <taxon>Actinomycetes</taxon>
        <taxon>Streptosporangiales</taxon>
        <taxon>Thermomonosporaceae</taxon>
        <taxon>Actinomadura</taxon>
    </lineage>
</organism>
<dbReference type="Proteomes" id="UP000669179">
    <property type="component" value="Unassembled WGS sequence"/>
</dbReference>